<keyword evidence="3" id="KW-0804">Transcription</keyword>
<evidence type="ECO:0000256" key="2">
    <source>
        <dbReference type="ARBA" id="ARBA00023125"/>
    </source>
</evidence>
<comment type="caution">
    <text evidence="6">The sequence shown here is derived from an EMBL/GenBank/DDBJ whole genome shotgun (WGS) entry which is preliminary data.</text>
</comment>
<dbReference type="Gene3D" id="1.10.357.10">
    <property type="entry name" value="Tetracycline Repressor, domain 2"/>
    <property type="match status" value="1"/>
</dbReference>
<proteinExistence type="predicted"/>
<protein>
    <submittedName>
        <fullName evidence="6">TetR/AcrR family transcriptional regulator</fullName>
    </submittedName>
</protein>
<evidence type="ECO:0000313" key="6">
    <source>
        <dbReference type="EMBL" id="NHC13856.1"/>
    </source>
</evidence>
<keyword evidence="7" id="KW-1185">Reference proteome</keyword>
<dbReference type="Proteomes" id="UP000800981">
    <property type="component" value="Unassembled WGS sequence"/>
</dbReference>
<dbReference type="SUPFAM" id="SSF46689">
    <property type="entry name" value="Homeodomain-like"/>
    <property type="match status" value="1"/>
</dbReference>
<dbReference type="Pfam" id="PF02909">
    <property type="entry name" value="TetR_C_1"/>
    <property type="match status" value="1"/>
</dbReference>
<dbReference type="RefSeq" id="WP_166280809.1">
    <property type="nucleotide sequence ID" value="NZ_JAANNP010000003.1"/>
</dbReference>
<dbReference type="InterPro" id="IPR001647">
    <property type="entry name" value="HTH_TetR"/>
</dbReference>
<feature type="domain" description="HTH tetR-type" evidence="5">
    <location>
        <begin position="31"/>
        <end position="91"/>
    </location>
</feature>
<keyword evidence="1" id="KW-0805">Transcription regulation</keyword>
<evidence type="ECO:0000256" key="4">
    <source>
        <dbReference type="PROSITE-ProRule" id="PRU00335"/>
    </source>
</evidence>
<dbReference type="SUPFAM" id="SSF48498">
    <property type="entry name" value="Tetracyclin repressor-like, C-terminal domain"/>
    <property type="match status" value="1"/>
</dbReference>
<evidence type="ECO:0000256" key="3">
    <source>
        <dbReference type="ARBA" id="ARBA00023163"/>
    </source>
</evidence>
<dbReference type="EMBL" id="JAANNP010000003">
    <property type="protein sequence ID" value="NHC13856.1"/>
    <property type="molecule type" value="Genomic_DNA"/>
</dbReference>
<accession>A0ABX0GSK2</accession>
<dbReference type="Gene3D" id="1.10.10.60">
    <property type="entry name" value="Homeodomain-like"/>
    <property type="match status" value="1"/>
</dbReference>
<keyword evidence="2 4" id="KW-0238">DNA-binding</keyword>
<dbReference type="PANTHER" id="PTHR30055">
    <property type="entry name" value="HTH-TYPE TRANSCRIPTIONAL REGULATOR RUTR"/>
    <property type="match status" value="1"/>
</dbReference>
<name>A0ABX0GSK2_9ACTN</name>
<dbReference type="PROSITE" id="PS50977">
    <property type="entry name" value="HTH_TETR_2"/>
    <property type="match status" value="1"/>
</dbReference>
<evidence type="ECO:0000256" key="1">
    <source>
        <dbReference type="ARBA" id="ARBA00023015"/>
    </source>
</evidence>
<dbReference type="InterPro" id="IPR036271">
    <property type="entry name" value="Tet_transcr_reg_TetR-rel_C_sf"/>
</dbReference>
<sequence>MTEYTGRGDPTLGMQLLWGTREAPSRGPKPKLDVEAVVRAAIAVADAEGLPALSMRRIADELGTGVMSLYRYVPGKAELLDVMLDRVCAETARPEQVEGGWRARLELIAREEWALCLRHPWLLQLATSRPPLGPNVTAKYDYELRAVDGIGLTDLEMDAVVTLVSVFVHGVARGAVEAAAAPARTGMSDLEWWEAHAPLIDRVLDPERFPLAVRVGAAAGEEYQAAGSPEATFEFGLARLLDGVAVLVDGRGAG</sequence>
<dbReference type="InterPro" id="IPR009057">
    <property type="entry name" value="Homeodomain-like_sf"/>
</dbReference>
<gene>
    <name evidence="6" type="ORF">G9H71_08685</name>
</gene>
<evidence type="ECO:0000313" key="7">
    <source>
        <dbReference type="Proteomes" id="UP000800981"/>
    </source>
</evidence>
<dbReference type="PANTHER" id="PTHR30055:SF151">
    <property type="entry name" value="TRANSCRIPTIONAL REGULATORY PROTEIN"/>
    <property type="match status" value="1"/>
</dbReference>
<reference evidence="6 7" key="1">
    <citation type="submission" date="2020-03" db="EMBL/GenBank/DDBJ databases">
        <title>Two novel Motilibacter sp.</title>
        <authorList>
            <person name="Liu S."/>
        </authorList>
    </citation>
    <scope>NUCLEOTIDE SEQUENCE [LARGE SCALE GENOMIC DNA]</scope>
    <source>
        <strain evidence="6 7">E257</strain>
    </source>
</reference>
<dbReference type="Pfam" id="PF00440">
    <property type="entry name" value="TetR_N"/>
    <property type="match status" value="1"/>
</dbReference>
<evidence type="ECO:0000259" key="5">
    <source>
        <dbReference type="PROSITE" id="PS50977"/>
    </source>
</evidence>
<dbReference type="InterPro" id="IPR004111">
    <property type="entry name" value="Repressor_TetR_C"/>
</dbReference>
<dbReference type="InterPro" id="IPR050109">
    <property type="entry name" value="HTH-type_TetR-like_transc_reg"/>
</dbReference>
<organism evidence="6 7">
    <name type="scientific">Motilibacter deserti</name>
    <dbReference type="NCBI Taxonomy" id="2714956"/>
    <lineage>
        <taxon>Bacteria</taxon>
        <taxon>Bacillati</taxon>
        <taxon>Actinomycetota</taxon>
        <taxon>Actinomycetes</taxon>
        <taxon>Motilibacterales</taxon>
        <taxon>Motilibacteraceae</taxon>
        <taxon>Motilibacter</taxon>
    </lineage>
</organism>
<feature type="DNA-binding region" description="H-T-H motif" evidence="4">
    <location>
        <begin position="54"/>
        <end position="73"/>
    </location>
</feature>